<comment type="similarity">
    <text evidence="1">Belongs to the enoyl-CoA hydratase/isomerase family.</text>
</comment>
<evidence type="ECO:0000313" key="3">
    <source>
        <dbReference type="EMBL" id="GGM93365.1"/>
    </source>
</evidence>
<dbReference type="Proteomes" id="UP000623461">
    <property type="component" value="Unassembled WGS sequence"/>
</dbReference>
<comment type="caution">
    <text evidence="3">The sequence shown here is derived from an EMBL/GenBank/DDBJ whole genome shotgun (WGS) entry which is preliminary data.</text>
</comment>
<dbReference type="Gene3D" id="3.10.129.10">
    <property type="entry name" value="Hotdog Thioesterase"/>
    <property type="match status" value="1"/>
</dbReference>
<dbReference type="InterPro" id="IPR029069">
    <property type="entry name" value="HotDog_dom_sf"/>
</dbReference>
<keyword evidence="4" id="KW-1185">Reference proteome</keyword>
<gene>
    <name evidence="3" type="ORF">GCM10009721_19240</name>
</gene>
<evidence type="ECO:0000313" key="4">
    <source>
        <dbReference type="Proteomes" id="UP000623461"/>
    </source>
</evidence>
<dbReference type="RefSeq" id="WP_052358312.1">
    <property type="nucleotide sequence ID" value="NZ_BMNZ01000003.1"/>
</dbReference>
<dbReference type="Pfam" id="PF01575">
    <property type="entry name" value="MaoC_dehydratas"/>
    <property type="match status" value="1"/>
</dbReference>
<dbReference type="EMBL" id="BMNZ01000003">
    <property type="protein sequence ID" value="GGM93365.1"/>
    <property type="molecule type" value="Genomic_DNA"/>
</dbReference>
<proteinExistence type="inferred from homology"/>
<reference evidence="4" key="1">
    <citation type="journal article" date="2019" name="Int. J. Syst. Evol. Microbiol.">
        <title>The Global Catalogue of Microorganisms (GCM) 10K type strain sequencing project: providing services to taxonomists for standard genome sequencing and annotation.</title>
        <authorList>
            <consortium name="The Broad Institute Genomics Platform"/>
            <consortium name="The Broad Institute Genome Sequencing Center for Infectious Disease"/>
            <person name="Wu L."/>
            <person name="Ma J."/>
        </authorList>
    </citation>
    <scope>NUCLEOTIDE SEQUENCE [LARGE SCALE GENOMIC DNA]</scope>
    <source>
        <strain evidence="4">JCM 1365</strain>
    </source>
</reference>
<evidence type="ECO:0000256" key="1">
    <source>
        <dbReference type="ARBA" id="ARBA00005254"/>
    </source>
</evidence>
<protein>
    <submittedName>
        <fullName evidence="3">MaoC family dehydratase</fullName>
    </submittedName>
</protein>
<dbReference type="PANTHER" id="PTHR43841:SF3">
    <property type="entry name" value="(3R)-HYDROXYACYL-ACP DEHYDRATASE SUBUNIT HADB"/>
    <property type="match status" value="1"/>
</dbReference>
<name>A0ABQ2HX61_9MICO</name>
<sequence length="151" mass="16034">MSAQSSTPAATEVRAFDSVSVGDALPPRTVHVDRARLVQYAGASLDRNRIHWDERFAKEVGLPDVIAHGMFTMGSAVTLVTDWAGDAGRVVEYGVRFTKPVVVPYETGADIEVSGVVKAADPETKRVTVELTATAGGEKVLGRALAVVLLD</sequence>
<feature type="domain" description="MaoC-like" evidence="2">
    <location>
        <begin position="28"/>
        <end position="133"/>
    </location>
</feature>
<dbReference type="CDD" id="cd03453">
    <property type="entry name" value="SAV4209_like"/>
    <property type="match status" value="1"/>
</dbReference>
<accession>A0ABQ2HX61</accession>
<organism evidence="3 4">
    <name type="scientific">Terrabacter tumescens</name>
    <dbReference type="NCBI Taxonomy" id="60443"/>
    <lineage>
        <taxon>Bacteria</taxon>
        <taxon>Bacillati</taxon>
        <taxon>Actinomycetota</taxon>
        <taxon>Actinomycetes</taxon>
        <taxon>Micrococcales</taxon>
        <taxon>Intrasporangiaceae</taxon>
        <taxon>Terrabacter</taxon>
    </lineage>
</organism>
<evidence type="ECO:0000259" key="2">
    <source>
        <dbReference type="Pfam" id="PF01575"/>
    </source>
</evidence>
<dbReference type="PANTHER" id="PTHR43841">
    <property type="entry name" value="3-HYDROXYACYL-THIOESTER DEHYDRATASE HTDX-RELATED"/>
    <property type="match status" value="1"/>
</dbReference>
<dbReference type="InterPro" id="IPR002539">
    <property type="entry name" value="MaoC-like_dom"/>
</dbReference>
<dbReference type="SUPFAM" id="SSF54637">
    <property type="entry name" value="Thioesterase/thiol ester dehydrase-isomerase"/>
    <property type="match status" value="1"/>
</dbReference>